<feature type="transmembrane region" description="Helical" evidence="5">
    <location>
        <begin position="7"/>
        <end position="33"/>
    </location>
</feature>
<evidence type="ECO:0000256" key="5">
    <source>
        <dbReference type="SAM" id="Phobius"/>
    </source>
</evidence>
<evidence type="ECO:0000256" key="3">
    <source>
        <dbReference type="ARBA" id="ARBA00022989"/>
    </source>
</evidence>
<comment type="caution">
    <text evidence="7">The sequence shown here is derived from an EMBL/GenBank/DDBJ whole genome shotgun (WGS) entry which is preliminary data.</text>
</comment>
<dbReference type="Pfam" id="PF07690">
    <property type="entry name" value="MFS_1"/>
    <property type="match status" value="1"/>
</dbReference>
<feature type="domain" description="Major facilitator superfamily (MFS) profile" evidence="6">
    <location>
        <begin position="1"/>
        <end position="386"/>
    </location>
</feature>
<proteinExistence type="predicted"/>
<evidence type="ECO:0000256" key="2">
    <source>
        <dbReference type="ARBA" id="ARBA00022692"/>
    </source>
</evidence>
<evidence type="ECO:0000259" key="6">
    <source>
        <dbReference type="PROSITE" id="PS50850"/>
    </source>
</evidence>
<dbReference type="PANTHER" id="PTHR23518">
    <property type="entry name" value="C-METHYLTRANSFERASE"/>
    <property type="match status" value="1"/>
</dbReference>
<accession>A0A429G1F0</accession>
<keyword evidence="3 5" id="KW-1133">Transmembrane helix</keyword>
<keyword evidence="4 5" id="KW-0472">Membrane</keyword>
<feature type="transmembrane region" description="Helical" evidence="5">
    <location>
        <begin position="277"/>
        <end position="296"/>
    </location>
</feature>
<feature type="transmembrane region" description="Helical" evidence="5">
    <location>
        <begin position="212"/>
        <end position="233"/>
    </location>
</feature>
<name>A0A429G1F0_9CREN</name>
<dbReference type="PANTHER" id="PTHR23518:SF2">
    <property type="entry name" value="MAJOR FACILITATOR SUPERFAMILY TRANSPORTER"/>
    <property type="match status" value="1"/>
</dbReference>
<dbReference type="PROSITE" id="PS00216">
    <property type="entry name" value="SUGAR_TRANSPORT_1"/>
    <property type="match status" value="1"/>
</dbReference>
<dbReference type="InterPro" id="IPR036259">
    <property type="entry name" value="MFS_trans_sf"/>
</dbReference>
<dbReference type="InterPro" id="IPR020846">
    <property type="entry name" value="MFS_dom"/>
</dbReference>
<feature type="transmembrane region" description="Helical" evidence="5">
    <location>
        <begin position="139"/>
        <end position="157"/>
    </location>
</feature>
<feature type="transmembrane region" description="Helical" evidence="5">
    <location>
        <begin position="363"/>
        <end position="382"/>
    </location>
</feature>
<gene>
    <name evidence="7" type="ORF">D9Q81_07640</name>
</gene>
<organism evidence="7 8">
    <name type="scientific">Candidatus Korarchaeum cryptofilum</name>
    <dbReference type="NCBI Taxonomy" id="498846"/>
    <lineage>
        <taxon>Archaea</taxon>
        <taxon>Thermoproteota</taxon>
        <taxon>Candidatus Korarchaeia</taxon>
        <taxon>Candidatus Korarchaeales</taxon>
        <taxon>Candidatus Korarchaeaceae</taxon>
        <taxon>Candidatus Korarchaeum</taxon>
    </lineage>
</organism>
<feature type="transmembrane region" description="Helical" evidence="5">
    <location>
        <begin position="163"/>
        <end position="182"/>
    </location>
</feature>
<dbReference type="InterPro" id="IPR011701">
    <property type="entry name" value="MFS"/>
</dbReference>
<dbReference type="PROSITE" id="PS50850">
    <property type="entry name" value="MFS"/>
    <property type="match status" value="1"/>
</dbReference>
<evidence type="ECO:0000256" key="1">
    <source>
        <dbReference type="ARBA" id="ARBA00004141"/>
    </source>
</evidence>
<feature type="transmembrane region" description="Helical" evidence="5">
    <location>
        <begin position="96"/>
        <end position="118"/>
    </location>
</feature>
<dbReference type="InterPro" id="IPR005829">
    <property type="entry name" value="Sugar_transporter_CS"/>
</dbReference>
<dbReference type="Proteomes" id="UP000278149">
    <property type="component" value="Unassembled WGS sequence"/>
</dbReference>
<dbReference type="AlphaFoldDB" id="A0A429G1F0"/>
<evidence type="ECO:0000313" key="7">
    <source>
        <dbReference type="EMBL" id="RSN67660.1"/>
    </source>
</evidence>
<dbReference type="EMBL" id="RCOR01000042">
    <property type="protein sequence ID" value="RSN67660.1"/>
    <property type="molecule type" value="Genomic_DNA"/>
</dbReference>
<sequence length="388" mass="41938">MNSRRNFIIITVTWALMNPFTSAVNVYFSLFILELGGSIVDVGLINLVSMVTLSVSRLFGGYLADVLGRKRVIVPMTILYAFSNLIFVFAPDWRFLLIGNFICSLALMYQPALMALVGDILPSERRGSGVSLMNAPSQLLGLAGPPLATLVVSSQGLERGMRILFLLVSLSTLLAGIIRLLLVETYSSRTELSFGHAIKEYRNALRFMRGDLGKLIAISSSVVGIYNMAYPYLQVYAVKYLGLSLELWGLLSTLTAVISTISLLISGYLTDRIGRNLTMALGYLSACLGLLLISLVRDPLSFSLALIVNVTFASSPASQALLFDLTREEVRGKINAINGLVEGSLSGTMSAVGGLIYGFSAPFLFSLASLLLIPLIIGSLKLPRGKIS</sequence>
<comment type="subcellular location">
    <subcellularLocation>
        <location evidence="1">Membrane</location>
        <topology evidence="1">Multi-pass membrane protein</topology>
    </subcellularLocation>
</comment>
<dbReference type="GO" id="GO:0016020">
    <property type="term" value="C:membrane"/>
    <property type="evidence" value="ECO:0007669"/>
    <property type="project" value="UniProtKB-SubCell"/>
</dbReference>
<protein>
    <submittedName>
        <fullName evidence="7">MFS transporter</fullName>
    </submittedName>
</protein>
<feature type="transmembrane region" description="Helical" evidence="5">
    <location>
        <begin position="39"/>
        <end position="60"/>
    </location>
</feature>
<dbReference type="Gene3D" id="1.20.1250.20">
    <property type="entry name" value="MFS general substrate transporter like domains"/>
    <property type="match status" value="2"/>
</dbReference>
<reference evidence="7 8" key="1">
    <citation type="submission" date="2018-10" db="EMBL/GenBank/DDBJ databases">
        <title>Co-occurring genomic capacity for anaerobic methane metabolism and dissimilatory sulfite reduction discovered in the Korarchaeota.</title>
        <authorList>
            <person name="Mckay L.J."/>
            <person name="Dlakic M."/>
            <person name="Fields M.W."/>
            <person name="Delmont T.O."/>
            <person name="Eren A.M."/>
            <person name="Jay Z.J."/>
            <person name="Klingelsmith K.B."/>
            <person name="Rusch D.B."/>
            <person name="Inskeep W.P."/>
        </authorList>
    </citation>
    <scope>NUCLEOTIDE SEQUENCE [LARGE SCALE GENOMIC DNA]</scope>
    <source>
        <strain evidence="7 8">WS</strain>
    </source>
</reference>
<keyword evidence="2 5" id="KW-0812">Transmembrane</keyword>
<evidence type="ECO:0000256" key="4">
    <source>
        <dbReference type="ARBA" id="ARBA00023136"/>
    </source>
</evidence>
<feature type="transmembrane region" description="Helical" evidence="5">
    <location>
        <begin position="245"/>
        <end position="265"/>
    </location>
</feature>
<dbReference type="RefSeq" id="WP_125742495.1">
    <property type="nucleotide sequence ID" value="NZ_RCOR01000042.1"/>
</dbReference>
<dbReference type="SUPFAM" id="SSF103473">
    <property type="entry name" value="MFS general substrate transporter"/>
    <property type="match status" value="1"/>
</dbReference>
<evidence type="ECO:0000313" key="8">
    <source>
        <dbReference type="Proteomes" id="UP000278149"/>
    </source>
</evidence>
<dbReference type="GO" id="GO:0022857">
    <property type="term" value="F:transmembrane transporter activity"/>
    <property type="evidence" value="ECO:0007669"/>
    <property type="project" value="InterPro"/>
</dbReference>
<feature type="transmembrane region" description="Helical" evidence="5">
    <location>
        <begin position="72"/>
        <end position="90"/>
    </location>
</feature>